<feature type="chain" id="PRO_5038590992" description="Copper chaperone NosL" evidence="2">
    <location>
        <begin position="23"/>
        <end position="206"/>
    </location>
</feature>
<evidence type="ECO:0000256" key="1">
    <source>
        <dbReference type="SAM" id="MobiDB-lite"/>
    </source>
</evidence>
<proteinExistence type="predicted"/>
<dbReference type="AlphaFoldDB" id="A0A919YGV7"/>
<protein>
    <recommendedName>
        <fullName evidence="5">Copper chaperone NosL</fullName>
    </recommendedName>
</protein>
<evidence type="ECO:0000313" key="3">
    <source>
        <dbReference type="EMBL" id="GIO50957.1"/>
    </source>
</evidence>
<evidence type="ECO:0008006" key="5">
    <source>
        <dbReference type="Google" id="ProtNLM"/>
    </source>
</evidence>
<gene>
    <name evidence="3" type="ORF">J34TS1_57220</name>
</gene>
<feature type="region of interest" description="Disordered" evidence="1">
    <location>
        <begin position="165"/>
        <end position="206"/>
    </location>
</feature>
<dbReference type="PANTHER" id="PTHR41247">
    <property type="entry name" value="HTH-TYPE TRANSCRIPTIONAL REPRESSOR YCNK"/>
    <property type="match status" value="1"/>
</dbReference>
<dbReference type="EMBL" id="BORT01000041">
    <property type="protein sequence ID" value="GIO50957.1"/>
    <property type="molecule type" value="Genomic_DNA"/>
</dbReference>
<dbReference type="PANTHER" id="PTHR41247:SF1">
    <property type="entry name" value="HTH-TYPE TRANSCRIPTIONAL REPRESSOR YCNK"/>
    <property type="match status" value="1"/>
</dbReference>
<feature type="signal peptide" evidence="2">
    <location>
        <begin position="1"/>
        <end position="22"/>
    </location>
</feature>
<keyword evidence="2" id="KW-0732">Signal</keyword>
<comment type="caution">
    <text evidence="3">The sequence shown here is derived from an EMBL/GenBank/DDBJ whole genome shotgun (WGS) entry which is preliminary data.</text>
</comment>
<reference evidence="3 4" key="1">
    <citation type="submission" date="2021-03" db="EMBL/GenBank/DDBJ databases">
        <title>Antimicrobial resistance genes in bacteria isolated from Japanese honey, and their potential for conferring macrolide and lincosamide resistance in the American foulbrood pathogen Paenibacillus larvae.</title>
        <authorList>
            <person name="Okamoto M."/>
            <person name="Kumagai M."/>
            <person name="Kanamori H."/>
            <person name="Takamatsu D."/>
        </authorList>
    </citation>
    <scope>NUCLEOTIDE SEQUENCE [LARGE SCALE GENOMIC DNA]</scope>
    <source>
        <strain evidence="3 4">J34TS1</strain>
    </source>
</reference>
<dbReference type="Pfam" id="PF05573">
    <property type="entry name" value="NosL"/>
    <property type="match status" value="1"/>
</dbReference>
<organism evidence="3 4">
    <name type="scientific">Paenibacillus azoreducens</name>
    <dbReference type="NCBI Taxonomy" id="116718"/>
    <lineage>
        <taxon>Bacteria</taxon>
        <taxon>Bacillati</taxon>
        <taxon>Bacillota</taxon>
        <taxon>Bacilli</taxon>
        <taxon>Bacillales</taxon>
        <taxon>Paenibacillaceae</taxon>
        <taxon>Paenibacillus</taxon>
    </lineage>
</organism>
<dbReference type="RefSeq" id="WP_237100313.1">
    <property type="nucleotide sequence ID" value="NZ_AP025343.1"/>
</dbReference>
<dbReference type="Proteomes" id="UP000682811">
    <property type="component" value="Unassembled WGS sequence"/>
</dbReference>
<evidence type="ECO:0000313" key="4">
    <source>
        <dbReference type="Proteomes" id="UP000682811"/>
    </source>
</evidence>
<dbReference type="PROSITE" id="PS51257">
    <property type="entry name" value="PROKAR_LIPOPROTEIN"/>
    <property type="match status" value="1"/>
</dbReference>
<keyword evidence="4" id="KW-1185">Reference proteome</keyword>
<name>A0A919YGV7_9BACL</name>
<dbReference type="Gene3D" id="3.30.70.2050">
    <property type="match status" value="1"/>
</dbReference>
<sequence length="206" mass="23783">MKIKRAWMPVAMLALGALMMSACGDKKYEAVSINEDVDICAECKMQVKDDAYATQLTMADGKNYKFDDIGCMENWEKEHAQEKLGMDFVRDYNDKSWIEHDKATYVYDASIRTPMAYGVISFKDKKSAEDFVAKQGAGKIMDAKELEAHDWKQNKDMMKMMMEHEGEGSKHMDGMKDMKDMKDMDEHKEKDGQSDMEDHKKEESHK</sequence>
<dbReference type="InterPro" id="IPR008719">
    <property type="entry name" value="N2O_reductase_NosL"/>
</dbReference>
<evidence type="ECO:0000256" key="2">
    <source>
        <dbReference type="SAM" id="SignalP"/>
    </source>
</evidence>
<dbReference type="SUPFAM" id="SSF160387">
    <property type="entry name" value="NosL/MerB-like"/>
    <property type="match status" value="1"/>
</dbReference>
<accession>A0A919YGV7</accession>